<dbReference type="InterPro" id="IPR039772">
    <property type="entry name" value="Bin3-like"/>
</dbReference>
<dbReference type="EMBL" id="JAGHQL010000012">
    <property type="protein sequence ID" value="KAH0544893.1"/>
    <property type="molecule type" value="Genomic_DNA"/>
</dbReference>
<dbReference type="InterPro" id="IPR029063">
    <property type="entry name" value="SAM-dependent_MTases_sf"/>
</dbReference>
<evidence type="ECO:0000256" key="1">
    <source>
        <dbReference type="ARBA" id="ARBA00008361"/>
    </source>
</evidence>
<gene>
    <name evidence="9" type="ORF">FGG08_000973</name>
</gene>
<dbReference type="Gene3D" id="3.40.50.150">
    <property type="entry name" value="Vaccinia Virus protein VP39"/>
    <property type="match status" value="1"/>
</dbReference>
<dbReference type="OrthoDB" id="540004at2759"/>
<dbReference type="GO" id="GO:0008173">
    <property type="term" value="F:RNA methyltransferase activity"/>
    <property type="evidence" value="ECO:0007669"/>
    <property type="project" value="UniProtKB-UniRule"/>
</dbReference>
<evidence type="ECO:0000313" key="10">
    <source>
        <dbReference type="Proteomes" id="UP000698800"/>
    </source>
</evidence>
<sequence>MAGYGNYRSDNVDYQGTVNRHAGLPPAGAHVLDRRLELADKEFADEGGLFRGRRVLDVGCNCGRVVGEAALHYSASSVTGIDKDPSLIQQAESHISFLYSRLKPSSPPDPNSSIANTNDADTKTYFPISSVLDHGHRRRPEPPPPARQGDAPGFPFNVSFRTEDWSLPPPPPPPPQAAQTDPPTYDVLLALSVLKWIHILSRDEGVASFFRRCRGSLAPGGRLVLEIQPWGSYEKAVKKMGKAAGAGRGGGVAADVLGGLEVRPEAFGGLLEEVGFLRERVLEGEGLPRRIEIWRRV</sequence>
<dbReference type="PROSITE" id="PS51515">
    <property type="entry name" value="BIN3_SAM"/>
    <property type="match status" value="1"/>
</dbReference>
<feature type="compositionally biased region" description="Pro residues" evidence="7">
    <location>
        <begin position="167"/>
        <end position="176"/>
    </location>
</feature>
<name>A0A9P8ICC0_9PEZI</name>
<evidence type="ECO:0000259" key="8">
    <source>
        <dbReference type="PROSITE" id="PS51515"/>
    </source>
</evidence>
<dbReference type="GO" id="GO:0017069">
    <property type="term" value="F:snRNA binding"/>
    <property type="evidence" value="ECO:0007669"/>
    <property type="project" value="TreeGrafter"/>
</dbReference>
<dbReference type="PANTHER" id="PTHR12315">
    <property type="entry name" value="BICOID-INTERACTING PROTEIN RELATED"/>
    <property type="match status" value="1"/>
</dbReference>
<comment type="caution">
    <text evidence="9">The sequence shown here is derived from an EMBL/GenBank/DDBJ whole genome shotgun (WGS) entry which is preliminary data.</text>
</comment>
<protein>
    <recommendedName>
        <fullName evidence="6">RNA methyltransferase</fullName>
        <ecNumber evidence="6">2.1.1.-</ecNumber>
    </recommendedName>
</protein>
<keyword evidence="4 5" id="KW-0949">S-adenosyl-L-methionine</keyword>
<proteinExistence type="inferred from homology"/>
<evidence type="ECO:0000256" key="4">
    <source>
        <dbReference type="ARBA" id="ARBA00022691"/>
    </source>
</evidence>
<dbReference type="PANTHER" id="PTHR12315:SF0">
    <property type="entry name" value="7SK SNRNA METHYLPHOSPHATE CAPPING ENZYME"/>
    <property type="match status" value="1"/>
</dbReference>
<evidence type="ECO:0000256" key="5">
    <source>
        <dbReference type="PROSITE-ProRule" id="PRU00848"/>
    </source>
</evidence>
<dbReference type="InterPro" id="IPR010675">
    <property type="entry name" value="Bin3_C"/>
</dbReference>
<evidence type="ECO:0000256" key="3">
    <source>
        <dbReference type="ARBA" id="ARBA00022679"/>
    </source>
</evidence>
<dbReference type="EC" id="2.1.1.-" evidence="6"/>
<keyword evidence="3 6" id="KW-0808">Transferase</keyword>
<accession>A0A9P8ICC0</accession>
<keyword evidence="10" id="KW-1185">Reference proteome</keyword>
<dbReference type="CDD" id="cd02440">
    <property type="entry name" value="AdoMet_MTases"/>
    <property type="match status" value="1"/>
</dbReference>
<dbReference type="SUPFAM" id="SSF53335">
    <property type="entry name" value="S-adenosyl-L-methionine-dependent methyltransferases"/>
    <property type="match status" value="1"/>
</dbReference>
<keyword evidence="2 6" id="KW-0489">Methyltransferase</keyword>
<evidence type="ECO:0000313" key="9">
    <source>
        <dbReference type="EMBL" id="KAH0544893.1"/>
    </source>
</evidence>
<dbReference type="Pfam" id="PF06859">
    <property type="entry name" value="Bin3"/>
    <property type="match status" value="1"/>
</dbReference>
<dbReference type="Proteomes" id="UP000698800">
    <property type="component" value="Unassembled WGS sequence"/>
</dbReference>
<evidence type="ECO:0000256" key="7">
    <source>
        <dbReference type="SAM" id="MobiDB-lite"/>
    </source>
</evidence>
<evidence type="ECO:0000256" key="6">
    <source>
        <dbReference type="RuleBase" id="RU367087"/>
    </source>
</evidence>
<dbReference type="GO" id="GO:0040031">
    <property type="term" value="P:snRNA modification"/>
    <property type="evidence" value="ECO:0007669"/>
    <property type="project" value="TreeGrafter"/>
</dbReference>
<feature type="region of interest" description="Disordered" evidence="7">
    <location>
        <begin position="100"/>
        <end position="182"/>
    </location>
</feature>
<organism evidence="9 10">
    <name type="scientific">Glutinoglossum americanum</name>
    <dbReference type="NCBI Taxonomy" id="1670608"/>
    <lineage>
        <taxon>Eukaryota</taxon>
        <taxon>Fungi</taxon>
        <taxon>Dikarya</taxon>
        <taxon>Ascomycota</taxon>
        <taxon>Pezizomycotina</taxon>
        <taxon>Geoglossomycetes</taxon>
        <taxon>Geoglossales</taxon>
        <taxon>Geoglossaceae</taxon>
        <taxon>Glutinoglossum</taxon>
    </lineage>
</organism>
<dbReference type="GO" id="GO:0008171">
    <property type="term" value="F:O-methyltransferase activity"/>
    <property type="evidence" value="ECO:0007669"/>
    <property type="project" value="UniProtKB-UniRule"/>
</dbReference>
<dbReference type="AlphaFoldDB" id="A0A9P8ICC0"/>
<comment type="similarity">
    <text evidence="1 6">Belongs to the methyltransferase superfamily.</text>
</comment>
<dbReference type="GO" id="GO:0032259">
    <property type="term" value="P:methylation"/>
    <property type="evidence" value="ECO:0007669"/>
    <property type="project" value="UniProtKB-KW"/>
</dbReference>
<feature type="domain" description="Bin3-type SAM" evidence="8">
    <location>
        <begin position="33"/>
        <end position="297"/>
    </location>
</feature>
<dbReference type="InterPro" id="IPR024160">
    <property type="entry name" value="BIN3_SAM-bd_dom"/>
</dbReference>
<evidence type="ECO:0000256" key="2">
    <source>
        <dbReference type="ARBA" id="ARBA00022603"/>
    </source>
</evidence>
<reference evidence="9" key="1">
    <citation type="submission" date="2021-03" db="EMBL/GenBank/DDBJ databases">
        <title>Comparative genomics and phylogenomic investigation of the class Geoglossomycetes provide insights into ecological specialization and systematics.</title>
        <authorList>
            <person name="Melie T."/>
            <person name="Pirro S."/>
            <person name="Miller A.N."/>
            <person name="Quandt A."/>
        </authorList>
    </citation>
    <scope>NUCLEOTIDE SEQUENCE</scope>
    <source>
        <strain evidence="9">GBOQ0MN5Z8</strain>
    </source>
</reference>